<name>A0A101ELS8_9EURY</name>
<dbReference type="RefSeq" id="WP_015849011.1">
    <property type="nucleotide sequence ID" value="NZ_LGFD01000016.1"/>
</dbReference>
<dbReference type="GeneID" id="8095717"/>
<proteinExistence type="predicted"/>
<feature type="domain" description="Carboxyltransferase" evidence="4">
    <location>
        <begin position="23"/>
        <end position="299"/>
    </location>
</feature>
<sequence length="333" mass="36884">MIELVNVPSLTTIQDLGRYSYQSFGVPVSGVMDEVSARLANYLVGNEDNTPLLEFVLHGPTIKFHSSAVFAIGGDVEVKLNGQPVEAWKSYWAKRGDILEIGILKSGMYGYIAFAGGIACEPILGSCSTYLRANFGKPLSSGDKLKLGYAILTGKEGKQLPKEFVPKYEKENTVRVILGPQEEHFTKRGIETFLTSEYTVTSESDRMGYRLEGPKIEHSDKGADIITDAIPPGSIQVPKNGKPIIMLADRQTTGGYAKIGVVARVDIPKVAQKRPGERIRFKAISIEKAQETLIRQEKLMKAIKFFLRGEMRAYKVKTFGEEIIAFTKIEKKK</sequence>
<evidence type="ECO:0000256" key="2">
    <source>
        <dbReference type="ARBA" id="ARBA00022801"/>
    </source>
</evidence>
<reference evidence="6" key="1">
    <citation type="journal article" date="2015" name="MBio">
        <title>Genome-Resolved Metagenomic Analysis Reveals Roles for Candidate Phyla and Other Microbial Community Members in Biogeochemical Transformations in Oil Reservoirs.</title>
        <authorList>
            <person name="Hu P."/>
            <person name="Tom L."/>
            <person name="Singh A."/>
            <person name="Thomas B.C."/>
            <person name="Baker B.J."/>
            <person name="Piceno Y.M."/>
            <person name="Andersen G.L."/>
            <person name="Banfield J.F."/>
        </authorList>
    </citation>
    <scope>NUCLEOTIDE SEQUENCE [LARGE SCALE GENOMIC DNA]</scope>
</reference>
<evidence type="ECO:0000313" key="6">
    <source>
        <dbReference type="Proteomes" id="UP000053911"/>
    </source>
</evidence>
<dbReference type="SMART" id="SM00797">
    <property type="entry name" value="AHS2"/>
    <property type="match status" value="1"/>
</dbReference>
<dbReference type="PATRIC" id="fig|172049.5.peg.1860"/>
<dbReference type="Pfam" id="PF02626">
    <property type="entry name" value="CT_A_B"/>
    <property type="match status" value="1"/>
</dbReference>
<comment type="caution">
    <text evidence="5">The sequence shown here is derived from an EMBL/GenBank/DDBJ whole genome shotgun (WGS) entry which is preliminary data.</text>
</comment>
<dbReference type="PANTHER" id="PTHR43309:SF3">
    <property type="entry name" value="5-OXOPROLINASE SUBUNIT C"/>
    <property type="match status" value="1"/>
</dbReference>
<dbReference type="InterPro" id="IPR029000">
    <property type="entry name" value="Cyclophilin-like_dom_sf"/>
</dbReference>
<keyword evidence="3" id="KW-0067">ATP-binding</keyword>
<dbReference type="AlphaFoldDB" id="A0A101ELS8"/>
<dbReference type="SUPFAM" id="SSF50891">
    <property type="entry name" value="Cyclophilin-like"/>
    <property type="match status" value="1"/>
</dbReference>
<evidence type="ECO:0000313" key="5">
    <source>
        <dbReference type="EMBL" id="KUK17712.1"/>
    </source>
</evidence>
<organism evidence="5 6">
    <name type="scientific">Thermococcus sibiricus</name>
    <dbReference type="NCBI Taxonomy" id="172049"/>
    <lineage>
        <taxon>Archaea</taxon>
        <taxon>Methanobacteriati</taxon>
        <taxon>Methanobacteriota</taxon>
        <taxon>Thermococci</taxon>
        <taxon>Thermococcales</taxon>
        <taxon>Thermococcaceae</taxon>
        <taxon>Thermococcus</taxon>
    </lineage>
</organism>
<gene>
    <name evidence="5" type="ORF">XD54_0994</name>
</gene>
<protein>
    <submittedName>
        <fullName evidence="5">Allophanate hydrolase, subunit 2</fullName>
    </submittedName>
</protein>
<accession>A0A101ELS8</accession>
<dbReference type="InterPro" id="IPR052708">
    <property type="entry name" value="PxpC"/>
</dbReference>
<evidence type="ECO:0000256" key="1">
    <source>
        <dbReference type="ARBA" id="ARBA00022741"/>
    </source>
</evidence>
<dbReference type="NCBIfam" id="TIGR00724">
    <property type="entry name" value="urea_amlyse_rel"/>
    <property type="match status" value="1"/>
</dbReference>
<keyword evidence="1" id="KW-0547">Nucleotide-binding</keyword>
<dbReference type="Gene3D" id="2.40.100.10">
    <property type="entry name" value="Cyclophilin-like"/>
    <property type="match status" value="1"/>
</dbReference>
<evidence type="ECO:0000259" key="4">
    <source>
        <dbReference type="SMART" id="SM00797"/>
    </source>
</evidence>
<dbReference type="GO" id="GO:0005524">
    <property type="term" value="F:ATP binding"/>
    <property type="evidence" value="ECO:0007669"/>
    <property type="project" value="UniProtKB-KW"/>
</dbReference>
<dbReference type="OMA" id="YPRMGNI"/>
<dbReference type="InterPro" id="IPR003778">
    <property type="entry name" value="CT_A_B"/>
</dbReference>
<dbReference type="EMBL" id="LGFD01000016">
    <property type="protein sequence ID" value="KUK17712.1"/>
    <property type="molecule type" value="Genomic_DNA"/>
</dbReference>
<evidence type="ECO:0000256" key="3">
    <source>
        <dbReference type="ARBA" id="ARBA00022840"/>
    </source>
</evidence>
<keyword evidence="2 5" id="KW-0378">Hydrolase</keyword>
<dbReference type="GO" id="GO:0016787">
    <property type="term" value="F:hydrolase activity"/>
    <property type="evidence" value="ECO:0007669"/>
    <property type="project" value="UniProtKB-KW"/>
</dbReference>
<dbReference type="PANTHER" id="PTHR43309">
    <property type="entry name" value="5-OXOPROLINASE SUBUNIT C"/>
    <property type="match status" value="1"/>
</dbReference>
<dbReference type="Proteomes" id="UP000053911">
    <property type="component" value="Unassembled WGS sequence"/>
</dbReference>